<proteinExistence type="predicted"/>
<keyword evidence="1" id="KW-0812">Transmembrane</keyword>
<gene>
    <name evidence="2" type="ORF">VVAX_06671</name>
</gene>
<keyword evidence="1" id="KW-0472">Membrane</keyword>
<dbReference type="RefSeq" id="WP_339094935.1">
    <property type="nucleotide sequence ID" value="NZ_LR743508.1"/>
</dbReference>
<dbReference type="EMBL" id="LR743508">
    <property type="protein sequence ID" value="CAA2110428.1"/>
    <property type="molecule type" value="Genomic_DNA"/>
</dbReference>
<dbReference type="AlphaFoldDB" id="A0A679JSX3"/>
<feature type="transmembrane region" description="Helical" evidence="1">
    <location>
        <begin position="46"/>
        <end position="67"/>
    </location>
</feature>
<organism evidence="2">
    <name type="scientific">Variovorax paradoxus</name>
    <dbReference type="NCBI Taxonomy" id="34073"/>
    <lineage>
        <taxon>Bacteria</taxon>
        <taxon>Pseudomonadati</taxon>
        <taxon>Pseudomonadota</taxon>
        <taxon>Betaproteobacteria</taxon>
        <taxon>Burkholderiales</taxon>
        <taxon>Comamonadaceae</taxon>
        <taxon>Variovorax</taxon>
    </lineage>
</organism>
<feature type="transmembrane region" description="Helical" evidence="1">
    <location>
        <begin position="73"/>
        <end position="93"/>
    </location>
</feature>
<protein>
    <submittedName>
        <fullName evidence="2">Uncharacterized protein</fullName>
    </submittedName>
</protein>
<name>A0A679JSX3_VARPD</name>
<feature type="transmembrane region" description="Helical" evidence="1">
    <location>
        <begin position="6"/>
        <end position="25"/>
    </location>
</feature>
<keyword evidence="1" id="KW-1133">Transmembrane helix</keyword>
<evidence type="ECO:0000313" key="2">
    <source>
        <dbReference type="EMBL" id="CAA2110428.1"/>
    </source>
</evidence>
<accession>A0A679JSX3</accession>
<evidence type="ECO:0000256" key="1">
    <source>
        <dbReference type="SAM" id="Phobius"/>
    </source>
</evidence>
<sequence>MWSILADLFVGVFDFILDVLLLRRVRSKRGRRERSMSEDAFQVARLDFVTMIVIGLACAGLMLLLSLGFGLPAGLSIGIGIAVGVGWGTWRYLQLLR</sequence>
<reference evidence="2" key="1">
    <citation type="submission" date="2019-12" db="EMBL/GenBank/DDBJ databases">
        <authorList>
            <person name="Cremers G."/>
        </authorList>
    </citation>
    <scope>NUCLEOTIDE SEQUENCE</scope>
    <source>
        <strain evidence="2">Vvax</strain>
    </source>
</reference>